<dbReference type="PANTHER" id="PTHR22605:SF1">
    <property type="entry name" value="RZ-TYPE DOMAIN-CONTAINING PROTEIN"/>
    <property type="match status" value="1"/>
</dbReference>
<name>A0A915Z8Q6_9GLOM</name>
<dbReference type="GO" id="GO:0004842">
    <property type="term" value="F:ubiquitin-protein transferase activity"/>
    <property type="evidence" value="ECO:0007669"/>
    <property type="project" value="InterPro"/>
</dbReference>
<evidence type="ECO:0000313" key="1">
    <source>
        <dbReference type="EMBL" id="CAB5365700.1"/>
    </source>
</evidence>
<protein>
    <recommendedName>
        <fullName evidence="3">ATPase dynein-related AAA domain-containing protein</fullName>
    </recommendedName>
</protein>
<dbReference type="InterPro" id="IPR031248">
    <property type="entry name" value="RNF213"/>
</dbReference>
<dbReference type="GO" id="GO:0016887">
    <property type="term" value="F:ATP hydrolysis activity"/>
    <property type="evidence" value="ECO:0007669"/>
    <property type="project" value="InterPro"/>
</dbReference>
<accession>A0A915Z8Q6</accession>
<dbReference type="PANTHER" id="PTHR22605">
    <property type="entry name" value="RZ-TYPE DOMAIN-CONTAINING PROTEIN"/>
    <property type="match status" value="1"/>
</dbReference>
<organism evidence="1 2">
    <name type="scientific">Rhizophagus irregularis</name>
    <dbReference type="NCBI Taxonomy" id="588596"/>
    <lineage>
        <taxon>Eukaryota</taxon>
        <taxon>Fungi</taxon>
        <taxon>Fungi incertae sedis</taxon>
        <taxon>Mucoromycota</taxon>
        <taxon>Glomeromycotina</taxon>
        <taxon>Glomeromycetes</taxon>
        <taxon>Glomerales</taxon>
        <taxon>Glomeraceae</taxon>
        <taxon>Rhizophagus</taxon>
    </lineage>
</organism>
<gene>
    <name evidence="1" type="ORF">CHRIB12_LOCUS10549</name>
</gene>
<dbReference type="Proteomes" id="UP000684084">
    <property type="component" value="Unassembled WGS sequence"/>
</dbReference>
<sequence>MTVCILTKIPIFVIGETGSSKSLALHLISSNLRGSESDDDYFKSLPKVHIVPYLCSSSSTLDGITKIFDKANKYQETSSDVINVALLDHVGFAESNSSNPLKLLHTLLEPIYPATGPTVSFVGLSNWHLDISKSSRAILVQRPKFDLNDLVNINTKFIKFNEAEASKSLAEAYLEYKQHNQTLSNFYGLRDYYASLKMLSLTPAENIQIALARSYFPDDQDDYSSKVLSKIMTCISTGKPLILTNLEKIYGKLYNLWNQNNIVENTEQKVYEENSNFAYHISLKCESK</sequence>
<dbReference type="OrthoDB" id="2325716at2759"/>
<dbReference type="EMBL" id="CAGKOT010000021">
    <property type="protein sequence ID" value="CAB5365700.1"/>
    <property type="molecule type" value="Genomic_DNA"/>
</dbReference>
<reference evidence="1" key="1">
    <citation type="submission" date="2020-05" db="EMBL/GenBank/DDBJ databases">
        <authorList>
            <person name="Rincon C."/>
            <person name="Sanders R I."/>
            <person name="Robbins C."/>
            <person name="Chaturvedi A."/>
        </authorList>
    </citation>
    <scope>NUCLEOTIDE SEQUENCE</scope>
    <source>
        <strain evidence="1">CHB12</strain>
    </source>
</reference>
<evidence type="ECO:0008006" key="3">
    <source>
        <dbReference type="Google" id="ProtNLM"/>
    </source>
</evidence>
<proteinExistence type="predicted"/>
<dbReference type="AlphaFoldDB" id="A0A915Z8Q6"/>
<comment type="caution">
    <text evidence="1">The sequence shown here is derived from an EMBL/GenBank/DDBJ whole genome shotgun (WGS) entry which is preliminary data.</text>
</comment>
<evidence type="ECO:0000313" key="2">
    <source>
        <dbReference type="Proteomes" id="UP000684084"/>
    </source>
</evidence>